<dbReference type="Proteomes" id="UP000273252">
    <property type="component" value="Unassembled WGS sequence"/>
</dbReference>
<organism evidence="1 2">
    <name type="scientific">Vibrio sinensis</name>
    <dbReference type="NCBI Taxonomy" id="2302434"/>
    <lineage>
        <taxon>Bacteria</taxon>
        <taxon>Pseudomonadati</taxon>
        <taxon>Pseudomonadota</taxon>
        <taxon>Gammaproteobacteria</taxon>
        <taxon>Vibrionales</taxon>
        <taxon>Vibrionaceae</taxon>
        <taxon>Vibrio</taxon>
    </lineage>
</organism>
<protein>
    <submittedName>
        <fullName evidence="1">Sulfurtransferase complex subunit TusB</fullName>
    </submittedName>
</protein>
<dbReference type="NCBIfam" id="TIGR03011">
    <property type="entry name" value="sulf_tusB_dsrH"/>
    <property type="match status" value="1"/>
</dbReference>
<keyword evidence="2" id="KW-1185">Reference proteome</keyword>
<dbReference type="Gene3D" id="3.40.1260.10">
    <property type="entry name" value="DsrEFH-like"/>
    <property type="match status" value="1"/>
</dbReference>
<proteinExistence type="predicted"/>
<dbReference type="InterPro" id="IPR027396">
    <property type="entry name" value="DsrEFH-like"/>
</dbReference>
<dbReference type="GO" id="GO:0016740">
    <property type="term" value="F:transferase activity"/>
    <property type="evidence" value="ECO:0007669"/>
    <property type="project" value="UniProtKB-KW"/>
</dbReference>
<dbReference type="InterPro" id="IPR007215">
    <property type="entry name" value="Sulphur_relay_TusB/DsrH"/>
</dbReference>
<name>A0A3A6QTT2_9VIBR</name>
<dbReference type="EMBL" id="QVMU01000042">
    <property type="protein sequence ID" value="RJX65012.1"/>
    <property type="molecule type" value="Genomic_DNA"/>
</dbReference>
<dbReference type="SUPFAM" id="SSF75169">
    <property type="entry name" value="DsrEFH-like"/>
    <property type="match status" value="1"/>
</dbReference>
<gene>
    <name evidence="1" type="primary">dsrH</name>
    <name evidence="1" type="ORF">DZ860_22825</name>
</gene>
<dbReference type="GO" id="GO:1990228">
    <property type="term" value="C:sulfurtransferase complex"/>
    <property type="evidence" value="ECO:0007669"/>
    <property type="project" value="TreeGrafter"/>
</dbReference>
<sequence>MLHILKSLQQIAQVAAMFSANDEILLTEEAVYAANSHHPVFPIIKSMKCSVLKNDAQARAMMNRVSPSLTVVDYEQFVQLTAYYDKSLTWE</sequence>
<evidence type="ECO:0000313" key="1">
    <source>
        <dbReference type="EMBL" id="RJX65012.1"/>
    </source>
</evidence>
<dbReference type="PANTHER" id="PTHR37526">
    <property type="entry name" value="PROTEIN TUSB"/>
    <property type="match status" value="1"/>
</dbReference>
<evidence type="ECO:0000313" key="2">
    <source>
        <dbReference type="Proteomes" id="UP000273252"/>
    </source>
</evidence>
<accession>A0A3A6QTT2</accession>
<comment type="caution">
    <text evidence="1">The sequence shown here is derived from an EMBL/GenBank/DDBJ whole genome shotgun (WGS) entry which is preliminary data.</text>
</comment>
<dbReference type="GO" id="GO:0002143">
    <property type="term" value="P:tRNA wobble position uridine thiolation"/>
    <property type="evidence" value="ECO:0007669"/>
    <property type="project" value="InterPro"/>
</dbReference>
<keyword evidence="1" id="KW-0808">Transferase</keyword>
<dbReference type="AlphaFoldDB" id="A0A3A6QTT2"/>
<reference evidence="1 2" key="1">
    <citation type="submission" date="2018-08" db="EMBL/GenBank/DDBJ databases">
        <title>Vibrio isolated from the Eastern China Marginal Seas.</title>
        <authorList>
            <person name="Li Y."/>
        </authorList>
    </citation>
    <scope>NUCLEOTIDE SEQUENCE [LARGE SCALE GENOMIC DNA]</scope>
    <source>
        <strain evidence="1 2">BEI233</strain>
    </source>
</reference>
<dbReference type="Pfam" id="PF04077">
    <property type="entry name" value="DsrH"/>
    <property type="match status" value="1"/>
</dbReference>
<dbReference type="RefSeq" id="WP_120035536.1">
    <property type="nucleotide sequence ID" value="NZ_QVMU01000042.1"/>
</dbReference>
<dbReference type="PANTHER" id="PTHR37526:SF1">
    <property type="entry name" value="PROTEIN TUSB"/>
    <property type="match status" value="1"/>
</dbReference>
<dbReference type="OrthoDB" id="9795117at2"/>